<keyword evidence="3" id="KW-1185">Reference proteome</keyword>
<reference evidence="2 3" key="1">
    <citation type="submission" date="2024-04" db="EMBL/GenBank/DDBJ databases">
        <title>Luteolibacter sp. isolated from soil.</title>
        <authorList>
            <person name="An J."/>
        </authorList>
    </citation>
    <scope>NUCLEOTIDE SEQUENCE [LARGE SCALE GENOMIC DNA]</scope>
    <source>
        <strain evidence="2 3">Y139</strain>
    </source>
</reference>
<proteinExistence type="predicted"/>
<dbReference type="RefSeq" id="WP_341408037.1">
    <property type="nucleotide sequence ID" value="NZ_JBBUKT010000017.1"/>
</dbReference>
<accession>A0ABU9B2L3</accession>
<evidence type="ECO:0000313" key="3">
    <source>
        <dbReference type="Proteomes" id="UP001371305"/>
    </source>
</evidence>
<dbReference type="Proteomes" id="UP001371305">
    <property type="component" value="Unassembled WGS sequence"/>
</dbReference>
<feature type="signal peptide" evidence="1">
    <location>
        <begin position="1"/>
        <end position="23"/>
    </location>
</feature>
<dbReference type="EMBL" id="JBBUKT010000017">
    <property type="protein sequence ID" value="MEK7954269.1"/>
    <property type="molecule type" value="Genomic_DNA"/>
</dbReference>
<name>A0ABU9B2L3_9BACT</name>
<organism evidence="2 3">
    <name type="scientific">Luteolibacter soli</name>
    <dbReference type="NCBI Taxonomy" id="3135280"/>
    <lineage>
        <taxon>Bacteria</taxon>
        <taxon>Pseudomonadati</taxon>
        <taxon>Verrucomicrobiota</taxon>
        <taxon>Verrucomicrobiia</taxon>
        <taxon>Verrucomicrobiales</taxon>
        <taxon>Verrucomicrobiaceae</taxon>
        <taxon>Luteolibacter</taxon>
    </lineage>
</organism>
<protein>
    <submittedName>
        <fullName evidence="2">Uncharacterized protein</fullName>
    </submittedName>
</protein>
<sequence>MQTHRLFSTAATLLGLSLTAARADIYMELGINKRFFQTSAAAVKFDHGELNLYLRDGVVILAPCTSDPQLYFYGPHLGCALGITGFVAWGDFNRDGVSDANQYWSIDTVVPAIAIAPSYPQLCSLVSGPPSKLPRPLRVFRDGAVTVFHDLRTPQVTQYNIALYEMVRRYGSVRQVETAVTAGSIVTSGTLIVTVSGADFPVPVSIPITITVEIDPDTLLPVPVFAEEWAATVRLALQANAQVAAVYSVGGEDNSITLTEITPNGNDPNLLLNIDAGTTTSGFLPINSTNTVQGVLVSSPTASLKQMNEELVTGRYVFAFPSKASPTTVPVNMAVTIVPNVEALGSNPRVKGGFRFTSGQFDDGFYQMDPRTLSTITWTGNDASNIVPGDQIYFSILNKSEDRIEFPPTVPQTPVLLATPAVQSYTLPPGFFEVGDENVIDLRYQRTLPVTAVTYDRSKREFRMRVRFVDTYLGWAQGAFPLGTAGDVSPTGDFDRDGMTNVEEYAYQFPTQAEIIAGIKPQLPASARFLRVTDVEPETVNDPALKPTGPVAAALDGTNHVVFKVPYRALTGTSLKYEFTEVTTNPKNLKKKTKRIKPGADWEISFEDGATASRTVRIQVERIDPATGIVDSVGPYPDRANFPLDPLNPITVTMTKQYIVLRSKNPVADPLAPLPELSVKLTPVDIN</sequence>
<feature type="chain" id="PRO_5046120369" evidence="1">
    <location>
        <begin position="24"/>
        <end position="687"/>
    </location>
</feature>
<comment type="caution">
    <text evidence="2">The sequence shown here is derived from an EMBL/GenBank/DDBJ whole genome shotgun (WGS) entry which is preliminary data.</text>
</comment>
<evidence type="ECO:0000313" key="2">
    <source>
        <dbReference type="EMBL" id="MEK7954269.1"/>
    </source>
</evidence>
<gene>
    <name evidence="2" type="ORF">WKV53_27375</name>
</gene>
<evidence type="ECO:0000256" key="1">
    <source>
        <dbReference type="SAM" id="SignalP"/>
    </source>
</evidence>
<keyword evidence="1" id="KW-0732">Signal</keyword>